<evidence type="ECO:0000313" key="3">
    <source>
        <dbReference type="Proteomes" id="UP001147653"/>
    </source>
</evidence>
<dbReference type="PROSITE" id="PS50042">
    <property type="entry name" value="CNMP_BINDING_3"/>
    <property type="match status" value="1"/>
</dbReference>
<dbReference type="AlphaFoldDB" id="A0A9X3NGQ1"/>
<protein>
    <submittedName>
        <fullName evidence="2">Cyclic nucleotide-binding domain-containing protein</fullName>
    </submittedName>
</protein>
<keyword evidence="3" id="KW-1185">Reference proteome</keyword>
<dbReference type="PANTHER" id="PTHR24567">
    <property type="entry name" value="CRP FAMILY TRANSCRIPTIONAL REGULATORY PROTEIN"/>
    <property type="match status" value="1"/>
</dbReference>
<dbReference type="PANTHER" id="PTHR24567:SF74">
    <property type="entry name" value="HTH-TYPE TRANSCRIPTIONAL REGULATOR ARCR"/>
    <property type="match status" value="1"/>
</dbReference>
<dbReference type="Proteomes" id="UP001147653">
    <property type="component" value="Unassembled WGS sequence"/>
</dbReference>
<dbReference type="GO" id="GO:0005829">
    <property type="term" value="C:cytosol"/>
    <property type="evidence" value="ECO:0007669"/>
    <property type="project" value="TreeGrafter"/>
</dbReference>
<organism evidence="2 3">
    <name type="scientific">Solirubrobacter phytolaccae</name>
    <dbReference type="NCBI Taxonomy" id="1404360"/>
    <lineage>
        <taxon>Bacteria</taxon>
        <taxon>Bacillati</taxon>
        <taxon>Actinomycetota</taxon>
        <taxon>Thermoleophilia</taxon>
        <taxon>Solirubrobacterales</taxon>
        <taxon>Solirubrobacteraceae</taxon>
        <taxon>Solirubrobacter</taxon>
    </lineage>
</organism>
<dbReference type="SUPFAM" id="SSF51206">
    <property type="entry name" value="cAMP-binding domain-like"/>
    <property type="match status" value="1"/>
</dbReference>
<dbReference type="Pfam" id="PF00027">
    <property type="entry name" value="cNMP_binding"/>
    <property type="match status" value="1"/>
</dbReference>
<dbReference type="CDD" id="cd00038">
    <property type="entry name" value="CAP_ED"/>
    <property type="match status" value="1"/>
</dbReference>
<dbReference type="InterPro" id="IPR050397">
    <property type="entry name" value="Env_Response_Regulators"/>
</dbReference>
<evidence type="ECO:0000313" key="2">
    <source>
        <dbReference type="EMBL" id="MDA0184650.1"/>
    </source>
</evidence>
<comment type="caution">
    <text evidence="2">The sequence shown here is derived from an EMBL/GenBank/DDBJ whole genome shotgun (WGS) entry which is preliminary data.</text>
</comment>
<dbReference type="InterPro" id="IPR018490">
    <property type="entry name" value="cNMP-bd_dom_sf"/>
</dbReference>
<dbReference type="GO" id="GO:0003700">
    <property type="term" value="F:DNA-binding transcription factor activity"/>
    <property type="evidence" value="ECO:0007669"/>
    <property type="project" value="TreeGrafter"/>
</dbReference>
<name>A0A9X3NGQ1_9ACTN</name>
<dbReference type="RefSeq" id="WP_270029105.1">
    <property type="nucleotide sequence ID" value="NZ_JAPDDP010000082.1"/>
</dbReference>
<gene>
    <name evidence="2" type="ORF">OJ997_30390</name>
</gene>
<evidence type="ECO:0000259" key="1">
    <source>
        <dbReference type="PROSITE" id="PS50042"/>
    </source>
</evidence>
<dbReference type="EMBL" id="JAPDDP010000082">
    <property type="protein sequence ID" value="MDA0184650.1"/>
    <property type="molecule type" value="Genomic_DNA"/>
</dbReference>
<dbReference type="InterPro" id="IPR000595">
    <property type="entry name" value="cNMP-bd_dom"/>
</dbReference>
<feature type="domain" description="Cyclic nucleotide-binding" evidence="1">
    <location>
        <begin position="24"/>
        <end position="134"/>
    </location>
</feature>
<dbReference type="Gene3D" id="2.60.120.10">
    <property type="entry name" value="Jelly Rolls"/>
    <property type="match status" value="1"/>
</dbReference>
<reference evidence="2" key="1">
    <citation type="submission" date="2022-10" db="EMBL/GenBank/DDBJ databases">
        <title>The WGS of Solirubrobacter phytolaccae KCTC 29190.</title>
        <authorList>
            <person name="Jiang Z."/>
        </authorList>
    </citation>
    <scope>NUCLEOTIDE SEQUENCE</scope>
    <source>
        <strain evidence="2">KCTC 29190</strain>
    </source>
</reference>
<proteinExistence type="predicted"/>
<sequence length="151" mass="16295">MDTTGFFDYPTEPSQPAEHGLPGFLSGRGEEDWAMLLDHSETRLFAPGEVILRQGEQDRALYLLVTGWVKAPSGVVHPITTLGESAFLSGAPRTVSIEAMSEGEMLRLSFDGFEALAARNPALGRDILLDLGRILSARLHATGETTPGWTG</sequence>
<dbReference type="InterPro" id="IPR014710">
    <property type="entry name" value="RmlC-like_jellyroll"/>
</dbReference>
<dbReference type="SMART" id="SM00100">
    <property type="entry name" value="cNMP"/>
    <property type="match status" value="1"/>
</dbReference>
<accession>A0A9X3NGQ1</accession>